<organism evidence="3 4">
    <name type="scientific">Streptomyces liangshanensis</name>
    <dbReference type="NCBI Taxonomy" id="2717324"/>
    <lineage>
        <taxon>Bacteria</taxon>
        <taxon>Bacillati</taxon>
        <taxon>Actinomycetota</taxon>
        <taxon>Actinomycetes</taxon>
        <taxon>Kitasatosporales</taxon>
        <taxon>Streptomycetaceae</taxon>
        <taxon>Streptomyces</taxon>
    </lineage>
</organism>
<evidence type="ECO:0000259" key="2">
    <source>
        <dbReference type="Pfam" id="PF01243"/>
    </source>
</evidence>
<dbReference type="Pfam" id="PF01243">
    <property type="entry name" value="PNPOx_N"/>
    <property type="match status" value="1"/>
</dbReference>
<name>A0A6G9H7P9_9ACTN</name>
<feature type="compositionally biased region" description="Pro residues" evidence="1">
    <location>
        <begin position="289"/>
        <end position="299"/>
    </location>
</feature>
<evidence type="ECO:0000313" key="4">
    <source>
        <dbReference type="Proteomes" id="UP000501179"/>
    </source>
</evidence>
<dbReference type="PANTHER" id="PTHR42815:SF2">
    <property type="entry name" value="FAD-BINDING, PUTATIVE (AFU_ORTHOLOGUE AFUA_6G07600)-RELATED"/>
    <property type="match status" value="1"/>
</dbReference>
<gene>
    <name evidence="3" type="ORF">HA039_31740</name>
</gene>
<accession>A0A6G9H7P9</accession>
<proteinExistence type="predicted"/>
<protein>
    <submittedName>
        <fullName evidence="3">Pyridoxamine 5'-phosphate oxidase</fullName>
    </submittedName>
</protein>
<dbReference type="PANTHER" id="PTHR42815">
    <property type="entry name" value="FAD-BINDING, PUTATIVE (AFU_ORTHOLOGUE AFUA_6G07600)-RELATED"/>
    <property type="match status" value="1"/>
</dbReference>
<reference evidence="3 4" key="1">
    <citation type="submission" date="2020-03" db="EMBL/GenBank/DDBJ databases">
        <title>A novel species.</title>
        <authorList>
            <person name="Gao J."/>
        </authorList>
    </citation>
    <scope>NUCLEOTIDE SEQUENCE [LARGE SCALE GENOMIC DNA]</scope>
    <source>
        <strain evidence="3 4">QMT-12</strain>
    </source>
</reference>
<evidence type="ECO:0000313" key="3">
    <source>
        <dbReference type="EMBL" id="QIQ06279.1"/>
    </source>
</evidence>
<dbReference type="InterPro" id="IPR012349">
    <property type="entry name" value="Split_barrel_FMN-bd"/>
</dbReference>
<dbReference type="Proteomes" id="UP000501179">
    <property type="component" value="Chromosome"/>
</dbReference>
<dbReference type="InterPro" id="IPR011576">
    <property type="entry name" value="Pyridox_Oxase_N"/>
</dbReference>
<dbReference type="EMBL" id="CP050177">
    <property type="protein sequence ID" value="QIQ06279.1"/>
    <property type="molecule type" value="Genomic_DNA"/>
</dbReference>
<keyword evidence="4" id="KW-1185">Reference proteome</keyword>
<dbReference type="RefSeq" id="WP_167035214.1">
    <property type="nucleotide sequence ID" value="NZ_CP050177.1"/>
</dbReference>
<dbReference type="AlphaFoldDB" id="A0A6G9H7P9"/>
<feature type="domain" description="Pyridoxamine 5'-phosphate oxidase N-terminal" evidence="2">
    <location>
        <begin position="172"/>
        <end position="255"/>
    </location>
</feature>
<evidence type="ECO:0000256" key="1">
    <source>
        <dbReference type="SAM" id="MobiDB-lite"/>
    </source>
</evidence>
<feature type="region of interest" description="Disordered" evidence="1">
    <location>
        <begin position="286"/>
        <end position="310"/>
    </location>
</feature>
<dbReference type="SUPFAM" id="SSF50475">
    <property type="entry name" value="FMN-binding split barrel"/>
    <property type="match status" value="1"/>
</dbReference>
<dbReference type="KEGG" id="slia:HA039_31740"/>
<sequence>MGVPTGFHEGELAVQRRAGVAGPAARLAGMLAPPELDGGAALFLRDRDLAVLTARDRDGLLWTSPLPGAPGFLAAHGRSLDVRALPAPGDPLAGLAAGQQVGMTAVDLATRRRLRINGALAEVGASGFTVAVDQAYGNCPQYIQRRHLRRSPARAGAPSEARWGDTLDAGHLRLIRAADTFFLGTTHPTRGADASHRGGAPGFVRADAEGLWWPDYPGNNMFNSLGNLAADNTAALLFLDFATGTTLHLSGTAAVDWTAPGVPGDDGGTGRRVRFTPHRVVTTTIPVVAGPPAPYPRNPPLTDTPDQHSA</sequence>
<dbReference type="Gene3D" id="2.30.110.10">
    <property type="entry name" value="Electron Transport, Fmn-binding Protein, Chain A"/>
    <property type="match status" value="1"/>
</dbReference>